<dbReference type="Proteomes" id="UP000035057">
    <property type="component" value="Unassembled WGS sequence"/>
</dbReference>
<keyword evidence="3" id="KW-1185">Reference proteome</keyword>
<gene>
    <name evidence="2" type="ORF">D777_02310</name>
</gene>
<dbReference type="PATRIC" id="fig|1137280.3.peg.2126"/>
<dbReference type="EMBL" id="ANIE01000006">
    <property type="protein sequence ID" value="KEF31157.1"/>
    <property type="molecule type" value="Genomic_DNA"/>
</dbReference>
<keyword evidence="1" id="KW-0812">Transmembrane</keyword>
<feature type="transmembrane region" description="Helical" evidence="1">
    <location>
        <begin position="5"/>
        <end position="23"/>
    </location>
</feature>
<proteinExistence type="predicted"/>
<protein>
    <submittedName>
        <fullName evidence="2">Uncharacterized protein</fullName>
    </submittedName>
</protein>
<organism evidence="2 3">
    <name type="scientific">Marinobacter nitratireducens</name>
    <dbReference type="NCBI Taxonomy" id="1137280"/>
    <lineage>
        <taxon>Bacteria</taxon>
        <taxon>Pseudomonadati</taxon>
        <taxon>Pseudomonadota</taxon>
        <taxon>Gammaproteobacteria</taxon>
        <taxon>Pseudomonadales</taxon>
        <taxon>Marinobacteraceae</taxon>
        <taxon>Marinobacter</taxon>
    </lineage>
</organism>
<dbReference type="AlphaFoldDB" id="A0A072N1T8"/>
<sequence length="55" mass="5781">MRNRLLELGAAGLITLPGILVISNSIPQIAFLSVSTLAAYALVCLPVRSNARKSS</sequence>
<name>A0A072N1T8_9GAMM</name>
<keyword evidence="1" id="KW-0472">Membrane</keyword>
<accession>A0A072N1T8</accession>
<evidence type="ECO:0000313" key="3">
    <source>
        <dbReference type="Proteomes" id="UP000035057"/>
    </source>
</evidence>
<reference evidence="2 3" key="1">
    <citation type="submission" date="2012-12" db="EMBL/GenBank/DDBJ databases">
        <title>Genome assembly of Marinobacter sp. AK21.</title>
        <authorList>
            <person name="Khatri I."/>
            <person name="Kumar R."/>
            <person name="Vaidya B."/>
            <person name="Subramanian S."/>
            <person name="Pinnaka A."/>
        </authorList>
    </citation>
    <scope>NUCLEOTIDE SEQUENCE [LARGE SCALE GENOMIC DNA]</scope>
    <source>
        <strain evidence="2 3">AK21</strain>
    </source>
</reference>
<dbReference type="RefSeq" id="WP_160171437.1">
    <property type="nucleotide sequence ID" value="NZ_ANIE01000006.1"/>
</dbReference>
<comment type="caution">
    <text evidence="2">The sequence shown here is derived from an EMBL/GenBank/DDBJ whole genome shotgun (WGS) entry which is preliminary data.</text>
</comment>
<evidence type="ECO:0000256" key="1">
    <source>
        <dbReference type="SAM" id="Phobius"/>
    </source>
</evidence>
<feature type="transmembrane region" description="Helical" evidence="1">
    <location>
        <begin position="29"/>
        <end position="47"/>
    </location>
</feature>
<keyword evidence="1" id="KW-1133">Transmembrane helix</keyword>
<dbReference type="STRING" id="1137280.D777_02310"/>
<evidence type="ECO:0000313" key="2">
    <source>
        <dbReference type="EMBL" id="KEF31157.1"/>
    </source>
</evidence>